<keyword evidence="1" id="KW-0436">Ligase</keyword>
<sequence length="46" mass="4862">MGKVMPPVRAANADTIQSSDLGELLGVLGQERVLARLDRTVKAVKG</sequence>
<dbReference type="InterPro" id="IPR045462">
    <property type="entry name" value="aa-tRNA-synth_I_cd-bd"/>
</dbReference>
<evidence type="ECO:0000256" key="2">
    <source>
        <dbReference type="ARBA" id="ARBA00022741"/>
    </source>
</evidence>
<gene>
    <name evidence="7" type="ORF">GCM10017783_25320</name>
</gene>
<keyword evidence="4" id="KW-0648">Protein biosynthesis</keyword>
<organism evidence="7 8">
    <name type="scientific">Deinococcus piscis</name>
    <dbReference type="NCBI Taxonomy" id="394230"/>
    <lineage>
        <taxon>Bacteria</taxon>
        <taxon>Thermotogati</taxon>
        <taxon>Deinococcota</taxon>
        <taxon>Deinococci</taxon>
        <taxon>Deinococcales</taxon>
        <taxon>Deinococcaceae</taxon>
        <taxon>Deinococcus</taxon>
    </lineage>
</organism>
<feature type="domain" description="Aminoacyl-tRNA synthetase class I anticodon-binding" evidence="6">
    <location>
        <begin position="1"/>
        <end position="40"/>
    </location>
</feature>
<evidence type="ECO:0000256" key="1">
    <source>
        <dbReference type="ARBA" id="ARBA00022598"/>
    </source>
</evidence>
<reference evidence="8" key="1">
    <citation type="journal article" date="2019" name="Int. J. Syst. Evol. Microbiol.">
        <title>The Global Catalogue of Microorganisms (GCM) 10K type strain sequencing project: providing services to taxonomists for standard genome sequencing and annotation.</title>
        <authorList>
            <consortium name="The Broad Institute Genomics Platform"/>
            <consortium name="The Broad Institute Genome Sequencing Center for Infectious Disease"/>
            <person name="Wu L."/>
            <person name="Ma J."/>
        </authorList>
    </citation>
    <scope>NUCLEOTIDE SEQUENCE [LARGE SCALE GENOMIC DNA]</scope>
    <source>
        <strain evidence="8">CGMCC 1.18439</strain>
    </source>
</reference>
<evidence type="ECO:0000256" key="5">
    <source>
        <dbReference type="ARBA" id="ARBA00023146"/>
    </source>
</evidence>
<evidence type="ECO:0000313" key="7">
    <source>
        <dbReference type="EMBL" id="GHG12076.1"/>
    </source>
</evidence>
<dbReference type="Proteomes" id="UP000632154">
    <property type="component" value="Unassembled WGS sequence"/>
</dbReference>
<dbReference type="Gene3D" id="1.10.10.350">
    <property type="match status" value="1"/>
</dbReference>
<keyword evidence="2" id="KW-0547">Nucleotide-binding</keyword>
<comment type="caution">
    <text evidence="7">The sequence shown here is derived from an EMBL/GenBank/DDBJ whole genome shotgun (WGS) entry which is preliminary data.</text>
</comment>
<dbReference type="SUPFAM" id="SSF48163">
    <property type="entry name" value="An anticodon-binding domain of class I aminoacyl-tRNA synthetases"/>
    <property type="match status" value="1"/>
</dbReference>
<evidence type="ECO:0000313" key="8">
    <source>
        <dbReference type="Proteomes" id="UP000632154"/>
    </source>
</evidence>
<evidence type="ECO:0000256" key="4">
    <source>
        <dbReference type="ARBA" id="ARBA00022917"/>
    </source>
</evidence>
<dbReference type="InterPro" id="IPR008925">
    <property type="entry name" value="aa_tRNA-synth_I_cd-bd_sf"/>
</dbReference>
<keyword evidence="3" id="KW-0067">ATP-binding</keyword>
<name>A0ABQ3KBT3_9DEIO</name>
<dbReference type="InterPro" id="IPR020751">
    <property type="entry name" value="aa-tRNA-synth_I_codon-bd_sub2"/>
</dbReference>
<proteinExistence type="predicted"/>
<keyword evidence="5" id="KW-0030">Aminoacyl-tRNA synthetase</keyword>
<dbReference type="Pfam" id="PF19269">
    <property type="entry name" value="Anticodon_2"/>
    <property type="match status" value="1"/>
</dbReference>
<evidence type="ECO:0000256" key="3">
    <source>
        <dbReference type="ARBA" id="ARBA00022840"/>
    </source>
</evidence>
<keyword evidence="8" id="KW-1185">Reference proteome</keyword>
<accession>A0ABQ3KBT3</accession>
<dbReference type="EMBL" id="BNAL01000057">
    <property type="protein sequence ID" value="GHG12076.1"/>
    <property type="molecule type" value="Genomic_DNA"/>
</dbReference>
<dbReference type="RefSeq" id="WP_308430691.1">
    <property type="nucleotide sequence ID" value="NZ_BNAL01000057.1"/>
</dbReference>
<protein>
    <recommendedName>
        <fullName evidence="6">Aminoacyl-tRNA synthetase class I anticodon-binding domain-containing protein</fullName>
    </recommendedName>
</protein>
<evidence type="ECO:0000259" key="6">
    <source>
        <dbReference type="Pfam" id="PF19269"/>
    </source>
</evidence>